<accession>K9W0X8</accession>
<reference evidence="1 2" key="1">
    <citation type="submission" date="2012-06" db="EMBL/GenBank/DDBJ databases">
        <title>Finished chromosome of genome of Crinalium epipsammum PCC 9333.</title>
        <authorList>
            <consortium name="US DOE Joint Genome Institute"/>
            <person name="Gugger M."/>
            <person name="Coursin T."/>
            <person name="Rippka R."/>
            <person name="Tandeau De Marsac N."/>
            <person name="Huntemann M."/>
            <person name="Wei C.-L."/>
            <person name="Han J."/>
            <person name="Detter J.C."/>
            <person name="Han C."/>
            <person name="Tapia R."/>
            <person name="Davenport K."/>
            <person name="Daligault H."/>
            <person name="Erkkila T."/>
            <person name="Gu W."/>
            <person name="Munk A.C.C."/>
            <person name="Teshima H."/>
            <person name="Xu Y."/>
            <person name="Chain P."/>
            <person name="Chen A."/>
            <person name="Krypides N."/>
            <person name="Mavromatis K."/>
            <person name="Markowitz V."/>
            <person name="Szeto E."/>
            <person name="Ivanova N."/>
            <person name="Mikhailova N."/>
            <person name="Ovchinnikova G."/>
            <person name="Pagani I."/>
            <person name="Pati A."/>
            <person name="Goodwin L."/>
            <person name="Peters L."/>
            <person name="Pitluck S."/>
            <person name="Woyke T."/>
            <person name="Kerfeld C."/>
        </authorList>
    </citation>
    <scope>NUCLEOTIDE SEQUENCE [LARGE SCALE GENOMIC DNA]</scope>
    <source>
        <strain evidence="1 2">PCC 9333</strain>
    </source>
</reference>
<name>K9W0X8_9CYAN</name>
<sequence length="434" mass="47457">MAGRLGRRKFIIYSAGTLGTSLLLKACSNPPASDTKTSNATTSTSTGGGNTIKVGILHSLSGTMAISEKSVVDAENLAIEEINKSGGVLGKQIQAIVEDGASNWDTFREKATKLIDQDKVVTVFGCWTSASRKNVLPVFESKNHMLWYPVQYEGQECSQDIFYTGAAPNQQIEPAVDWLLENKGKEFFLVGSDYVFPRTANTIIKAQLQAKGAKTVGEDYLPLGNTEVTPIITKIKAALPNGGVIFNTLNGDSNVAFFKQMQGAGLSPDKYPVMSVSIAEEEVKAIGAEYLKGHYASWNYFMTVDTPENKKFVEAFKAKYGNDRVTNDPMEAAYIMVYLWKQAVEKAKTTDIEAVKKAALGQTFNAPEGKVSLDKNHHLSKFVRIGEVGEDGLFKIVYSSKEAVKPVPWNQYVAETKGYACDWSDAKKGGKYKI</sequence>
<dbReference type="OrthoDB" id="9783240at2"/>
<dbReference type="AlphaFoldDB" id="K9W0X8"/>
<evidence type="ECO:0000313" key="2">
    <source>
        <dbReference type="Proteomes" id="UP000010472"/>
    </source>
</evidence>
<evidence type="ECO:0000313" key="1">
    <source>
        <dbReference type="EMBL" id="AFZ13412.1"/>
    </source>
</evidence>
<dbReference type="KEGG" id="cep:Cri9333_2546"/>
<dbReference type="InterPro" id="IPR017777">
    <property type="entry name" value="ABC_urea-bd_UrtA"/>
</dbReference>
<dbReference type="EMBL" id="CP003620">
    <property type="protein sequence ID" value="AFZ13412.1"/>
    <property type="molecule type" value="Genomic_DNA"/>
</dbReference>
<dbReference type="SUPFAM" id="SSF53822">
    <property type="entry name" value="Periplasmic binding protein-like I"/>
    <property type="match status" value="1"/>
</dbReference>
<proteinExistence type="predicted"/>
<dbReference type="GO" id="GO:0006865">
    <property type="term" value="P:amino acid transport"/>
    <property type="evidence" value="ECO:0007669"/>
    <property type="project" value="InterPro"/>
</dbReference>
<dbReference type="RefSeq" id="WP_015203526.1">
    <property type="nucleotide sequence ID" value="NC_019753.1"/>
</dbReference>
<dbReference type="PANTHER" id="PTHR47628">
    <property type="match status" value="1"/>
</dbReference>
<dbReference type="HOGENOM" id="CLU_027128_1_1_3"/>
<dbReference type="CDD" id="cd06355">
    <property type="entry name" value="PBP1_FmdD-like"/>
    <property type="match status" value="1"/>
</dbReference>
<dbReference type="NCBIfam" id="TIGR03407">
    <property type="entry name" value="urea_ABC_UrtA"/>
    <property type="match status" value="1"/>
</dbReference>
<dbReference type="InterPro" id="IPR028082">
    <property type="entry name" value="Peripla_BP_I"/>
</dbReference>
<organism evidence="1 2">
    <name type="scientific">Crinalium epipsammum PCC 9333</name>
    <dbReference type="NCBI Taxonomy" id="1173022"/>
    <lineage>
        <taxon>Bacteria</taxon>
        <taxon>Bacillati</taxon>
        <taxon>Cyanobacteriota</taxon>
        <taxon>Cyanophyceae</taxon>
        <taxon>Gomontiellales</taxon>
        <taxon>Gomontiellaceae</taxon>
        <taxon>Crinalium</taxon>
    </lineage>
</organism>
<dbReference type="Gene3D" id="3.40.50.2300">
    <property type="match status" value="2"/>
</dbReference>
<dbReference type="Pfam" id="PF13433">
    <property type="entry name" value="Peripla_BP_5"/>
    <property type="match status" value="1"/>
</dbReference>
<dbReference type="STRING" id="1173022.Cri9333_2546"/>
<dbReference type="InterPro" id="IPR000709">
    <property type="entry name" value="Leu_Ile_Val-bd"/>
</dbReference>
<dbReference type="PANTHER" id="PTHR47628:SF1">
    <property type="entry name" value="ALIPHATIC AMIDASE EXPRESSION-REGULATING PROTEIN"/>
    <property type="match status" value="1"/>
</dbReference>
<dbReference type="eggNOG" id="COG0683">
    <property type="taxonomic scope" value="Bacteria"/>
</dbReference>
<protein>
    <submittedName>
        <fullName evidence="1">Urea-binding protein</fullName>
    </submittedName>
</protein>
<dbReference type="PRINTS" id="PR00337">
    <property type="entry name" value="LEUILEVALBP"/>
</dbReference>
<dbReference type="Proteomes" id="UP000010472">
    <property type="component" value="Chromosome"/>
</dbReference>
<gene>
    <name evidence="1" type="ORF">Cri9333_2546</name>
</gene>
<dbReference type="PATRIC" id="fig|1173022.3.peg.2754"/>
<keyword evidence="2" id="KW-1185">Reference proteome</keyword>